<dbReference type="AlphaFoldDB" id="A0A7Y9RZJ2"/>
<dbReference type="EC" id="3.4.21.89" evidence="1"/>
<name>A0A7Y9RZJ2_9ACTN</name>
<dbReference type="Proteomes" id="UP000540656">
    <property type="component" value="Unassembled WGS sequence"/>
</dbReference>
<dbReference type="GO" id="GO:0016020">
    <property type="term" value="C:membrane"/>
    <property type="evidence" value="ECO:0007669"/>
    <property type="project" value="UniProtKB-UniRule"/>
</dbReference>
<accession>A0A7Y9RZJ2</accession>
<proteinExistence type="predicted"/>
<gene>
    <name evidence="3" type="ORF">BJ980_000306</name>
</gene>
<dbReference type="InterPro" id="IPR001733">
    <property type="entry name" value="Peptidase_S26B"/>
</dbReference>
<reference evidence="3 4" key="1">
    <citation type="submission" date="2020-07" db="EMBL/GenBank/DDBJ databases">
        <title>Sequencing the genomes of 1000 actinobacteria strains.</title>
        <authorList>
            <person name="Klenk H.-P."/>
        </authorList>
    </citation>
    <scope>NUCLEOTIDE SEQUENCE [LARGE SCALE GENOMIC DNA]</scope>
    <source>
        <strain evidence="3 4">DSM 23819</strain>
    </source>
</reference>
<evidence type="ECO:0000313" key="4">
    <source>
        <dbReference type="Proteomes" id="UP000540656"/>
    </source>
</evidence>
<feature type="transmembrane region" description="Helical" evidence="2">
    <location>
        <begin position="132"/>
        <end position="154"/>
    </location>
</feature>
<dbReference type="CDD" id="cd06462">
    <property type="entry name" value="Peptidase_S24_S26"/>
    <property type="match status" value="1"/>
</dbReference>
<evidence type="ECO:0000256" key="2">
    <source>
        <dbReference type="SAM" id="Phobius"/>
    </source>
</evidence>
<feature type="transmembrane region" description="Helical" evidence="2">
    <location>
        <begin position="166"/>
        <end position="185"/>
    </location>
</feature>
<keyword evidence="4" id="KW-1185">Reference proteome</keyword>
<protein>
    <recommendedName>
        <fullName evidence="1">Signal peptidase I</fullName>
        <ecNumber evidence="1">3.4.21.89</ecNumber>
    </recommendedName>
</protein>
<dbReference type="EMBL" id="JACCAA010000001">
    <property type="protein sequence ID" value="NYG57383.1"/>
    <property type="molecule type" value="Genomic_DNA"/>
</dbReference>
<evidence type="ECO:0000313" key="3">
    <source>
        <dbReference type="EMBL" id="NYG57383.1"/>
    </source>
</evidence>
<dbReference type="RefSeq" id="WP_179500668.1">
    <property type="nucleotide sequence ID" value="NZ_JACCAA010000001.1"/>
</dbReference>
<evidence type="ECO:0000256" key="1">
    <source>
        <dbReference type="NCBIfam" id="TIGR02228"/>
    </source>
</evidence>
<comment type="caution">
    <text evidence="3">The sequence shown here is derived from an EMBL/GenBank/DDBJ whole genome shotgun (WGS) entry which is preliminary data.</text>
</comment>
<organism evidence="3 4">
    <name type="scientific">Nocardioides daedukensis</name>
    <dbReference type="NCBI Taxonomy" id="634462"/>
    <lineage>
        <taxon>Bacteria</taxon>
        <taxon>Bacillati</taxon>
        <taxon>Actinomycetota</taxon>
        <taxon>Actinomycetes</taxon>
        <taxon>Propionibacteriales</taxon>
        <taxon>Nocardioidaceae</taxon>
        <taxon>Nocardioides</taxon>
    </lineage>
</organism>
<keyword evidence="2" id="KW-1133">Transmembrane helix</keyword>
<dbReference type="GO" id="GO:0009003">
    <property type="term" value="F:signal peptidase activity"/>
    <property type="evidence" value="ECO:0007669"/>
    <property type="project" value="UniProtKB-EC"/>
</dbReference>
<keyword evidence="2" id="KW-0472">Membrane</keyword>
<sequence length="462" mass="48748">MTRRVLDLFLWVGAGLGVLSLLAAAAVAILGIVPLVFTSGSMAPEMPTGSLGIARSVSADELKIGDVVSVDRSDGARVTHRIVAIHPVQDDKVALTLKGDANESVDKERYTVDSADRVLFAIPWAGHVLSALASPVTVFLGGMLVAGVLVYVVLGRRSGTSRGRRRASTGTASLVAATAVASILVQPSLAAFSDQATVTTSGFVTHRVAQPTGVQCSSNLLQITLTTPASDPRYTYWAQAYNSSNTAISIEKHLIGTGTSRSVTFNGGSADFPGVALLLNVQYQFRIHSRLRDTTWRSDTYQVQPFSMTKIVTVDAFNCGAANPPPTIGFTMPINGMTGTTAGSPSMQDQVNSICENGAYGGGYSAACGTVADGGSITDVKYILQRAGGTLGTRCWNGGSLWVTNCSFRTADTTTDKKRWSVPRLTAITYPYLSDGVFTLTIRATDNSGNVTESSIKYTVTY</sequence>
<dbReference type="NCBIfam" id="TIGR02228">
    <property type="entry name" value="sigpep_I_arch"/>
    <property type="match status" value="1"/>
</dbReference>
<feature type="transmembrane region" description="Helical" evidence="2">
    <location>
        <begin position="9"/>
        <end position="37"/>
    </location>
</feature>
<dbReference type="GO" id="GO:0006465">
    <property type="term" value="P:signal peptide processing"/>
    <property type="evidence" value="ECO:0007669"/>
    <property type="project" value="UniProtKB-UniRule"/>
</dbReference>
<dbReference type="GO" id="GO:0004252">
    <property type="term" value="F:serine-type endopeptidase activity"/>
    <property type="evidence" value="ECO:0007669"/>
    <property type="project" value="UniProtKB-UniRule"/>
</dbReference>
<keyword evidence="2" id="KW-0812">Transmembrane</keyword>